<proteinExistence type="predicted"/>
<dbReference type="Proteomes" id="UP000663249">
    <property type="component" value="Chromosome"/>
</dbReference>
<dbReference type="RefSeq" id="WP_205478238.1">
    <property type="nucleotide sequence ID" value="NZ_CP070506.1"/>
</dbReference>
<accession>A0ABX7JRZ3</accession>
<organism evidence="3 4">
    <name type="scientific">Pseudomonas hygromyciniae</name>
    <dbReference type="NCBI Taxonomy" id="2812000"/>
    <lineage>
        <taxon>Bacteria</taxon>
        <taxon>Pseudomonadati</taxon>
        <taxon>Pseudomonadota</taxon>
        <taxon>Gammaproteobacteria</taxon>
        <taxon>Pseudomonadales</taxon>
        <taxon>Pseudomonadaceae</taxon>
        <taxon>Pseudomonas</taxon>
    </lineage>
</organism>
<keyword evidence="2" id="KW-0472">Membrane</keyword>
<keyword evidence="2" id="KW-1133">Transmembrane helix</keyword>
<reference evidence="3 4" key="1">
    <citation type="submission" date="2021-02" db="EMBL/GenBank/DDBJ databases">
        <title>Genomic and phenotypic characterization of Pseudomonas hygromyciniae, a novel bacterial species discovered from a commercially purchased antibiotic vial.</title>
        <authorList>
            <person name="Turner T.L."/>
            <person name="Mitra S.D."/>
            <person name="Kochan T.J."/>
            <person name="Pincus N.B."/>
            <person name="Lebrun-Corbin M."/>
            <person name="Cheung B."/>
            <person name="Gatesy S.W."/>
            <person name="Afzal T."/>
            <person name="Ozer E.A."/>
            <person name="Hauser A.R."/>
        </authorList>
    </citation>
    <scope>NUCLEOTIDE SEQUENCE [LARGE SCALE GENOMIC DNA]</scope>
    <source>
        <strain evidence="3 4">SDM007</strain>
    </source>
</reference>
<feature type="transmembrane region" description="Helical" evidence="2">
    <location>
        <begin position="46"/>
        <end position="66"/>
    </location>
</feature>
<feature type="region of interest" description="Disordered" evidence="1">
    <location>
        <begin position="1"/>
        <end position="37"/>
    </location>
</feature>
<protein>
    <submittedName>
        <fullName evidence="3">Uncharacterized protein</fullName>
    </submittedName>
</protein>
<sequence length="222" mass="24605">MPEISRATLSTGSRPVKKQHDHPFFKPRRPTATLTPKKPRFSSGTLLSLAAVVISIAAASISFWQLDLMREHNRLSVRPYLGITPHLTAEKSGLYLSNEGIGPGIITSFTVRVGDEQFNGLGDSRWPAVLEKARLNPECFAKGWPTEGAAVRPGNDIAILEPTKSTQFGPLCLLQMSFFLQRNDVFVEMHYESLYKEPFTFSGPLSMNEAMNMGALGKILQR</sequence>
<evidence type="ECO:0000313" key="3">
    <source>
        <dbReference type="EMBL" id="QSB38135.1"/>
    </source>
</evidence>
<dbReference type="EMBL" id="CP070506">
    <property type="protein sequence ID" value="QSB38135.1"/>
    <property type="molecule type" value="Genomic_DNA"/>
</dbReference>
<evidence type="ECO:0000256" key="1">
    <source>
        <dbReference type="SAM" id="MobiDB-lite"/>
    </source>
</evidence>
<evidence type="ECO:0000256" key="2">
    <source>
        <dbReference type="SAM" id="Phobius"/>
    </source>
</evidence>
<keyword evidence="2" id="KW-0812">Transmembrane</keyword>
<evidence type="ECO:0000313" key="4">
    <source>
        <dbReference type="Proteomes" id="UP000663249"/>
    </source>
</evidence>
<gene>
    <name evidence="3" type="ORF">JTY93_17855</name>
</gene>
<feature type="compositionally biased region" description="Basic residues" evidence="1">
    <location>
        <begin position="15"/>
        <end position="29"/>
    </location>
</feature>
<name>A0ABX7JRZ3_9PSED</name>
<keyword evidence="4" id="KW-1185">Reference proteome</keyword>